<evidence type="ECO:0000313" key="5">
    <source>
        <dbReference type="EMBL" id="HCL02255.1"/>
    </source>
</evidence>
<dbReference type="PANTHER" id="PTHR22939:SF129">
    <property type="entry name" value="SERINE PROTEASE HTRA2, MITOCHONDRIAL"/>
    <property type="match status" value="1"/>
</dbReference>
<reference evidence="5 6" key="1">
    <citation type="journal article" date="2018" name="Nat. Biotechnol.">
        <title>A standardized bacterial taxonomy based on genome phylogeny substantially revises the tree of life.</title>
        <authorList>
            <person name="Parks D.H."/>
            <person name="Chuvochina M."/>
            <person name="Waite D.W."/>
            <person name="Rinke C."/>
            <person name="Skarshewski A."/>
            <person name="Chaumeil P.A."/>
            <person name="Hugenholtz P."/>
        </authorList>
    </citation>
    <scope>NUCLEOTIDE SEQUENCE [LARGE SCALE GENOMIC DNA]</scope>
    <source>
        <strain evidence="5">UBA11728</strain>
    </source>
</reference>
<name>A0A3D2X6T3_9FIRM</name>
<dbReference type="Pfam" id="PF13180">
    <property type="entry name" value="PDZ_2"/>
    <property type="match status" value="1"/>
</dbReference>
<dbReference type="SUPFAM" id="SSF50494">
    <property type="entry name" value="Trypsin-like serine proteases"/>
    <property type="match status" value="1"/>
</dbReference>
<comment type="caution">
    <text evidence="5">The sequence shown here is derived from an EMBL/GenBank/DDBJ whole genome shotgun (WGS) entry which is preliminary data.</text>
</comment>
<dbReference type="SMART" id="SM00228">
    <property type="entry name" value="PDZ"/>
    <property type="match status" value="1"/>
</dbReference>
<dbReference type="Gene3D" id="2.40.10.10">
    <property type="entry name" value="Trypsin-like serine proteases"/>
    <property type="match status" value="2"/>
</dbReference>
<dbReference type="InterPro" id="IPR036034">
    <property type="entry name" value="PDZ_sf"/>
</dbReference>
<dbReference type="InterPro" id="IPR001940">
    <property type="entry name" value="Peptidase_S1C"/>
</dbReference>
<sequence>MTEVSATDVSGVVENVMPAIVAINCSATQTQYDFFGREYNREISGSGSGFIIGQNNKEILIATNNHVVADATAIEIVFNDDSKATGTIKGREPSSDLAVVAVNIDDLTKETKANIKVATLGNSDNIKTGEMAIAIGNALGYGQSVTVGYISALNREVTVDDVTLNLIQTDAAINPGNSGGALINAKGEVIGINSIKYADTNVEGIGYSIPISQAIPIINDLMNREELKENQMAYLGISGKNVEKSYAEAFNMPVGVYIYKVSEGSAAEKAGLHQGDIITAFNGRSVSDMNQLMSILSYTKGGTEATLTVNILENGKYVEKEIPVTLGFRTDSSK</sequence>
<dbReference type="Pfam" id="PF13365">
    <property type="entry name" value="Trypsin_2"/>
    <property type="match status" value="1"/>
</dbReference>
<evidence type="ECO:0000313" key="6">
    <source>
        <dbReference type="Proteomes" id="UP000262969"/>
    </source>
</evidence>
<comment type="similarity">
    <text evidence="1">Belongs to the peptidase S1C family.</text>
</comment>
<evidence type="ECO:0000256" key="1">
    <source>
        <dbReference type="ARBA" id="ARBA00010541"/>
    </source>
</evidence>
<accession>A0A3D2X6T3</accession>
<dbReference type="InterPro" id="IPR043504">
    <property type="entry name" value="Peptidase_S1_PA_chymotrypsin"/>
</dbReference>
<protein>
    <recommendedName>
        <fullName evidence="4">PDZ domain-containing protein</fullName>
    </recommendedName>
</protein>
<evidence type="ECO:0000256" key="3">
    <source>
        <dbReference type="ARBA" id="ARBA00022801"/>
    </source>
</evidence>
<dbReference type="AlphaFoldDB" id="A0A3D2X6T3"/>
<keyword evidence="2" id="KW-0645">Protease</keyword>
<dbReference type="PRINTS" id="PR00834">
    <property type="entry name" value="PROTEASES2C"/>
</dbReference>
<evidence type="ECO:0000259" key="4">
    <source>
        <dbReference type="PROSITE" id="PS50106"/>
    </source>
</evidence>
<dbReference type="GO" id="GO:0004252">
    <property type="term" value="F:serine-type endopeptidase activity"/>
    <property type="evidence" value="ECO:0007669"/>
    <property type="project" value="InterPro"/>
</dbReference>
<keyword evidence="3" id="KW-0378">Hydrolase</keyword>
<evidence type="ECO:0000256" key="2">
    <source>
        <dbReference type="ARBA" id="ARBA00022670"/>
    </source>
</evidence>
<dbReference type="SUPFAM" id="SSF50156">
    <property type="entry name" value="PDZ domain-like"/>
    <property type="match status" value="1"/>
</dbReference>
<dbReference type="PROSITE" id="PS50106">
    <property type="entry name" value="PDZ"/>
    <property type="match status" value="1"/>
</dbReference>
<dbReference type="EMBL" id="DPVV01000250">
    <property type="protein sequence ID" value="HCL02255.1"/>
    <property type="molecule type" value="Genomic_DNA"/>
</dbReference>
<organism evidence="5 6">
    <name type="scientific">Lachnoclostridium phytofermentans</name>
    <dbReference type="NCBI Taxonomy" id="66219"/>
    <lineage>
        <taxon>Bacteria</taxon>
        <taxon>Bacillati</taxon>
        <taxon>Bacillota</taxon>
        <taxon>Clostridia</taxon>
        <taxon>Lachnospirales</taxon>
        <taxon>Lachnospiraceae</taxon>
    </lineage>
</organism>
<proteinExistence type="inferred from homology"/>
<dbReference type="PANTHER" id="PTHR22939">
    <property type="entry name" value="SERINE PROTEASE FAMILY S1C HTRA-RELATED"/>
    <property type="match status" value="1"/>
</dbReference>
<dbReference type="InterPro" id="IPR009003">
    <property type="entry name" value="Peptidase_S1_PA"/>
</dbReference>
<dbReference type="Proteomes" id="UP000262969">
    <property type="component" value="Unassembled WGS sequence"/>
</dbReference>
<dbReference type="InterPro" id="IPR001478">
    <property type="entry name" value="PDZ"/>
</dbReference>
<gene>
    <name evidence="5" type="ORF">DHW61_07555</name>
</gene>
<dbReference type="Gene3D" id="2.30.42.10">
    <property type="match status" value="1"/>
</dbReference>
<feature type="domain" description="PDZ" evidence="4">
    <location>
        <begin position="224"/>
        <end position="313"/>
    </location>
</feature>
<dbReference type="GO" id="GO:0006508">
    <property type="term" value="P:proteolysis"/>
    <property type="evidence" value="ECO:0007669"/>
    <property type="project" value="UniProtKB-KW"/>
</dbReference>